<protein>
    <submittedName>
        <fullName evidence="3">Protein CobW</fullName>
    </submittedName>
</protein>
<feature type="region of interest" description="Disordered" evidence="1">
    <location>
        <begin position="234"/>
        <end position="256"/>
    </location>
</feature>
<dbReference type="InterPro" id="IPR027417">
    <property type="entry name" value="P-loop_NTPase"/>
</dbReference>
<dbReference type="GO" id="GO:0005737">
    <property type="term" value="C:cytoplasm"/>
    <property type="evidence" value="ECO:0007669"/>
    <property type="project" value="TreeGrafter"/>
</dbReference>
<evidence type="ECO:0000313" key="4">
    <source>
        <dbReference type="Proteomes" id="UP001174909"/>
    </source>
</evidence>
<dbReference type="PANTHER" id="PTHR13748">
    <property type="entry name" value="COBW-RELATED"/>
    <property type="match status" value="1"/>
</dbReference>
<dbReference type="Proteomes" id="UP001174909">
    <property type="component" value="Unassembled WGS sequence"/>
</dbReference>
<dbReference type="Pfam" id="PF02492">
    <property type="entry name" value="cobW"/>
    <property type="match status" value="1"/>
</dbReference>
<evidence type="ECO:0000313" key="3">
    <source>
        <dbReference type="EMBL" id="CAI8056349.1"/>
    </source>
</evidence>
<dbReference type="PANTHER" id="PTHR13748:SF62">
    <property type="entry name" value="COBW DOMAIN-CONTAINING PROTEIN"/>
    <property type="match status" value="1"/>
</dbReference>
<dbReference type="Gene3D" id="3.40.50.300">
    <property type="entry name" value="P-loop containing nucleotide triphosphate hydrolases"/>
    <property type="match status" value="1"/>
</dbReference>
<dbReference type="NCBIfam" id="TIGR02475">
    <property type="entry name" value="CobW"/>
    <property type="match status" value="1"/>
</dbReference>
<keyword evidence="4" id="KW-1185">Reference proteome</keyword>
<accession>A0AA35XGA5</accession>
<dbReference type="InterPro" id="IPR012824">
    <property type="entry name" value="CobW"/>
</dbReference>
<evidence type="ECO:0000259" key="2">
    <source>
        <dbReference type="Pfam" id="PF02492"/>
    </source>
</evidence>
<dbReference type="CDD" id="cd03112">
    <property type="entry name" value="CobW-like"/>
    <property type="match status" value="1"/>
</dbReference>
<proteinExistence type="predicted"/>
<dbReference type="InterPro" id="IPR051316">
    <property type="entry name" value="Zinc-reg_GTPase_activator"/>
</dbReference>
<organism evidence="3 4">
    <name type="scientific">Geodia barretti</name>
    <name type="common">Barrett's horny sponge</name>
    <dbReference type="NCBI Taxonomy" id="519541"/>
    <lineage>
        <taxon>Eukaryota</taxon>
        <taxon>Metazoa</taxon>
        <taxon>Porifera</taxon>
        <taxon>Demospongiae</taxon>
        <taxon>Heteroscleromorpha</taxon>
        <taxon>Tetractinellida</taxon>
        <taxon>Astrophorina</taxon>
        <taxon>Geodiidae</taxon>
        <taxon>Geodia</taxon>
    </lineage>
</organism>
<feature type="domain" description="CobW/HypB/UreG nucleotide-binding" evidence="2">
    <location>
        <begin position="7"/>
        <end position="193"/>
    </location>
</feature>
<sequence>MQDQKIPTTVITGFLGAGKTSLIRHALSEANGRRIALIINEFGDLGIDQEVLQGCGDTACDETDIVELANGCICCTVADDFVPAIEALLARDPAPEHILIETSGLALPKPLVAAFNWPEIRTRLTVDGVVAVVDGPALAEGRFADDEDALQAQREADEALDHESPLAEVFEDQIGCADMVILNKSDLLAAGGAEQGEALMQPHLKPGARIVKAAHGRVPPTSCWASMPLPRPISRAAARTTTTSTSRTTTMSSRAS</sequence>
<dbReference type="AlphaFoldDB" id="A0AA35XGA5"/>
<evidence type="ECO:0000256" key="1">
    <source>
        <dbReference type="SAM" id="MobiDB-lite"/>
    </source>
</evidence>
<gene>
    <name evidence="3" type="ORF">GBAR_LOCUS30702</name>
</gene>
<dbReference type="InterPro" id="IPR003495">
    <property type="entry name" value="CobW/HypB/UreG_nucleotide-bd"/>
</dbReference>
<dbReference type="SUPFAM" id="SSF52540">
    <property type="entry name" value="P-loop containing nucleoside triphosphate hydrolases"/>
    <property type="match status" value="1"/>
</dbReference>
<reference evidence="3" key="1">
    <citation type="submission" date="2023-03" db="EMBL/GenBank/DDBJ databases">
        <authorList>
            <person name="Steffen K."/>
            <person name="Cardenas P."/>
        </authorList>
    </citation>
    <scope>NUCLEOTIDE SEQUENCE</scope>
</reference>
<dbReference type="EMBL" id="CASHTH010004350">
    <property type="protein sequence ID" value="CAI8056349.1"/>
    <property type="molecule type" value="Genomic_DNA"/>
</dbReference>
<name>A0AA35XGA5_GEOBA</name>
<comment type="caution">
    <text evidence="3">The sequence shown here is derived from an EMBL/GenBank/DDBJ whole genome shotgun (WGS) entry which is preliminary data.</text>
</comment>